<sequence length="88" mass="9514">MRGTFSPAINAVHREYALSGSRSAGRYSRLHEPTLYLSSLVDGVIAAMIAHEAARSAAQEIIEPDVEVFGIVDLHDAAASDTGRHRPR</sequence>
<proteinExistence type="predicted"/>
<reference evidence="1 2" key="1">
    <citation type="submission" date="2020-03" db="EMBL/GenBank/DDBJ databases">
        <title>Above-ground endophytic microbial communities from plants in different locations in the United States.</title>
        <authorList>
            <person name="Frank C."/>
        </authorList>
    </citation>
    <scope>NUCLEOTIDE SEQUENCE [LARGE SCALE GENOMIC DNA]</scope>
    <source>
        <strain evidence="1 2">WW7</strain>
    </source>
</reference>
<keyword evidence="2" id="KW-1185">Reference proteome</keyword>
<accession>A0ABX0T7V3</accession>
<dbReference type="EMBL" id="JAAOYO010000003">
    <property type="protein sequence ID" value="NII41550.1"/>
    <property type="molecule type" value="Genomic_DNA"/>
</dbReference>
<gene>
    <name evidence="1" type="ORF">E9228_002197</name>
</gene>
<dbReference type="RefSeq" id="WP_208385837.1">
    <property type="nucleotide sequence ID" value="NZ_JAAOYO010000003.1"/>
</dbReference>
<protein>
    <submittedName>
        <fullName evidence="1">Uncharacterized protein</fullName>
    </submittedName>
</protein>
<dbReference type="Proteomes" id="UP001318300">
    <property type="component" value="Unassembled WGS sequence"/>
</dbReference>
<evidence type="ECO:0000313" key="1">
    <source>
        <dbReference type="EMBL" id="NII41550.1"/>
    </source>
</evidence>
<name>A0ABX0T7V3_9MICO</name>
<comment type="caution">
    <text evidence="1">The sequence shown here is derived from an EMBL/GenBank/DDBJ whole genome shotgun (WGS) entry which is preliminary data.</text>
</comment>
<evidence type="ECO:0000313" key="2">
    <source>
        <dbReference type="Proteomes" id="UP001318300"/>
    </source>
</evidence>
<organism evidence="1 2">
    <name type="scientific">Curtobacterium salicis</name>
    <dbReference type="NCBI Taxonomy" id="1779862"/>
    <lineage>
        <taxon>Bacteria</taxon>
        <taxon>Bacillati</taxon>
        <taxon>Actinomycetota</taxon>
        <taxon>Actinomycetes</taxon>
        <taxon>Micrococcales</taxon>
        <taxon>Microbacteriaceae</taxon>
        <taxon>Curtobacterium</taxon>
    </lineage>
</organism>